<evidence type="ECO:0000256" key="1">
    <source>
        <dbReference type="SAM" id="SignalP"/>
    </source>
</evidence>
<dbReference type="AlphaFoldDB" id="A0A6A4S8I0"/>
<accession>A0A6A4S8I0</accession>
<feature type="chain" id="PRO_5025519035" evidence="1">
    <location>
        <begin position="24"/>
        <end position="74"/>
    </location>
</feature>
<sequence length="74" mass="8257">MTSGKNVMLLLLLLLSPAARCLSRTQSVRFLPSTAEHYCNVRLEQSRLTQLHADGVSVKQRETTAVIDISVHHN</sequence>
<gene>
    <name evidence="2" type="ORF">F2P81_021671</name>
</gene>
<proteinExistence type="predicted"/>
<keyword evidence="1" id="KW-0732">Signal</keyword>
<organism evidence="2 3">
    <name type="scientific">Scophthalmus maximus</name>
    <name type="common">Turbot</name>
    <name type="synonym">Psetta maxima</name>
    <dbReference type="NCBI Taxonomy" id="52904"/>
    <lineage>
        <taxon>Eukaryota</taxon>
        <taxon>Metazoa</taxon>
        <taxon>Chordata</taxon>
        <taxon>Craniata</taxon>
        <taxon>Vertebrata</taxon>
        <taxon>Euteleostomi</taxon>
        <taxon>Actinopterygii</taxon>
        <taxon>Neopterygii</taxon>
        <taxon>Teleostei</taxon>
        <taxon>Neoteleostei</taxon>
        <taxon>Acanthomorphata</taxon>
        <taxon>Carangaria</taxon>
        <taxon>Pleuronectiformes</taxon>
        <taxon>Pleuronectoidei</taxon>
        <taxon>Scophthalmidae</taxon>
        <taxon>Scophthalmus</taxon>
    </lineage>
</organism>
<protein>
    <submittedName>
        <fullName evidence="2">Uncharacterized protein</fullName>
    </submittedName>
</protein>
<dbReference type="Proteomes" id="UP000438429">
    <property type="component" value="Unassembled WGS sequence"/>
</dbReference>
<name>A0A6A4S8I0_SCOMX</name>
<dbReference type="EMBL" id="VEVO01000019">
    <property type="protein sequence ID" value="KAF0026934.1"/>
    <property type="molecule type" value="Genomic_DNA"/>
</dbReference>
<reference evidence="2 3" key="1">
    <citation type="submission" date="2019-06" db="EMBL/GenBank/DDBJ databases">
        <title>Draft genomes of female and male turbot (Scophthalmus maximus).</title>
        <authorList>
            <person name="Xu H."/>
            <person name="Xu X.-W."/>
            <person name="Shao C."/>
            <person name="Chen S."/>
        </authorList>
    </citation>
    <scope>NUCLEOTIDE SEQUENCE [LARGE SCALE GENOMIC DNA]</scope>
    <source>
        <strain evidence="2">Ysfricsl-2016a</strain>
        <tissue evidence="2">Blood</tissue>
    </source>
</reference>
<feature type="signal peptide" evidence="1">
    <location>
        <begin position="1"/>
        <end position="23"/>
    </location>
</feature>
<comment type="caution">
    <text evidence="2">The sequence shown here is derived from an EMBL/GenBank/DDBJ whole genome shotgun (WGS) entry which is preliminary data.</text>
</comment>
<evidence type="ECO:0000313" key="3">
    <source>
        <dbReference type="Proteomes" id="UP000438429"/>
    </source>
</evidence>
<evidence type="ECO:0000313" key="2">
    <source>
        <dbReference type="EMBL" id="KAF0026934.1"/>
    </source>
</evidence>